<name>Q0UST8_PHANO</name>
<evidence type="ECO:0000313" key="1">
    <source>
        <dbReference type="EMBL" id="EAT87567.1"/>
    </source>
</evidence>
<dbReference type="InParanoid" id="Q0UST8"/>
<accession>Q0UST8</accession>
<dbReference type="HOGENOM" id="CLU_2513411_0_0_1"/>
<dbReference type="GeneID" id="5972460"/>
<dbReference type="AlphaFoldDB" id="Q0UST8"/>
<dbReference type="RefSeq" id="XP_001795585.1">
    <property type="nucleotide sequence ID" value="XM_001795533.1"/>
</dbReference>
<proteinExistence type="predicted"/>
<sequence>MSVEFGFGYGASKGPRAVHLDLTTLPSLYMKCVVCIKPGASDQTVGFQARGSRACLIGQTTILRLDRRPVKQVPYALQGSVNLEG</sequence>
<evidence type="ECO:0000313" key="2">
    <source>
        <dbReference type="Proteomes" id="UP000001055"/>
    </source>
</evidence>
<dbReference type="Proteomes" id="UP000001055">
    <property type="component" value="Unassembled WGS sequence"/>
</dbReference>
<gene>
    <name evidence="1" type="ORF">SNOG_05176</name>
</gene>
<dbReference type="KEGG" id="pno:SNOG_05176"/>
<dbReference type="EMBL" id="CH445331">
    <property type="protein sequence ID" value="EAT87567.1"/>
    <property type="molecule type" value="Genomic_DNA"/>
</dbReference>
<organism evidence="1 2">
    <name type="scientific">Phaeosphaeria nodorum (strain SN15 / ATCC MYA-4574 / FGSC 10173)</name>
    <name type="common">Glume blotch fungus</name>
    <name type="synonym">Parastagonospora nodorum</name>
    <dbReference type="NCBI Taxonomy" id="321614"/>
    <lineage>
        <taxon>Eukaryota</taxon>
        <taxon>Fungi</taxon>
        <taxon>Dikarya</taxon>
        <taxon>Ascomycota</taxon>
        <taxon>Pezizomycotina</taxon>
        <taxon>Dothideomycetes</taxon>
        <taxon>Pleosporomycetidae</taxon>
        <taxon>Pleosporales</taxon>
        <taxon>Pleosporineae</taxon>
        <taxon>Phaeosphaeriaceae</taxon>
        <taxon>Parastagonospora</taxon>
    </lineage>
</organism>
<reference evidence="2" key="1">
    <citation type="journal article" date="2007" name="Plant Cell">
        <title>Dothideomycete-plant interactions illuminated by genome sequencing and EST analysis of the wheat pathogen Stagonospora nodorum.</title>
        <authorList>
            <person name="Hane J.K."/>
            <person name="Lowe R.G."/>
            <person name="Solomon P.S."/>
            <person name="Tan K.C."/>
            <person name="Schoch C.L."/>
            <person name="Spatafora J.W."/>
            <person name="Crous P.W."/>
            <person name="Kodira C."/>
            <person name="Birren B.W."/>
            <person name="Galagan J.E."/>
            <person name="Torriani S.F."/>
            <person name="McDonald B.A."/>
            <person name="Oliver R.P."/>
        </authorList>
    </citation>
    <scope>NUCLEOTIDE SEQUENCE [LARGE SCALE GENOMIC DNA]</scope>
    <source>
        <strain evidence="2">SN15 / ATCC MYA-4574 / FGSC 10173</strain>
    </source>
</reference>
<protein>
    <submittedName>
        <fullName evidence="1">Uncharacterized protein</fullName>
    </submittedName>
</protein>